<keyword evidence="5 7" id="KW-1015">Disulfide bond</keyword>
<dbReference type="InterPro" id="IPR021190">
    <property type="entry name" value="Pept_M10A"/>
</dbReference>
<evidence type="ECO:0000256" key="8">
    <source>
        <dbReference type="PROSITE-ProRule" id="PRU01011"/>
    </source>
</evidence>
<keyword evidence="6" id="KW-0862">Zinc</keyword>
<dbReference type="GO" id="GO:0004222">
    <property type="term" value="F:metalloendopeptidase activity"/>
    <property type="evidence" value="ECO:0007669"/>
    <property type="project" value="InterPro"/>
</dbReference>
<comment type="cofactor">
    <cofactor evidence="6">
        <name>Zn(2+)</name>
        <dbReference type="ChEBI" id="CHEBI:29105"/>
    </cofactor>
    <text evidence="6">Binds 2 Zn(2+) ions per subunit.</text>
</comment>
<evidence type="ECO:0000259" key="9">
    <source>
        <dbReference type="PROSITE" id="PS51092"/>
    </source>
</evidence>
<reference evidence="10" key="1">
    <citation type="submission" date="2025-08" db="UniProtKB">
        <authorList>
            <consortium name="Ensembl"/>
        </authorList>
    </citation>
    <scope>IDENTIFICATION</scope>
</reference>
<dbReference type="Proteomes" id="UP000694388">
    <property type="component" value="Unplaced"/>
</dbReference>
<dbReference type="Ensembl" id="ENSEBUT00000011787.1">
    <property type="protein sequence ID" value="ENSEBUP00000011222.1"/>
    <property type="gene ID" value="ENSEBUG00000007209.1"/>
</dbReference>
<comment type="cofactor">
    <cofactor evidence="6">
        <name>Ca(2+)</name>
        <dbReference type="ChEBI" id="CHEBI:29108"/>
    </cofactor>
    <text evidence="6">Can bind about 5 Ca(2+) ions per subunit.</text>
</comment>
<dbReference type="Gene3D" id="2.10.10.10">
    <property type="entry name" value="Fibronectin, type II, collagen-binding"/>
    <property type="match status" value="3"/>
</dbReference>
<dbReference type="PRINTS" id="PR00138">
    <property type="entry name" value="MATRIXIN"/>
</dbReference>
<dbReference type="PANTHER" id="PTHR22918">
    <property type="entry name" value="SEMINAL PLASMA PROTEIN"/>
    <property type="match status" value="1"/>
</dbReference>
<feature type="binding site" evidence="6">
    <location>
        <position position="252"/>
    </location>
    <ligand>
        <name>Zn(2+)</name>
        <dbReference type="ChEBI" id="CHEBI:29105"/>
        <label>2</label>
        <note>catalytic</note>
    </ligand>
</feature>
<feature type="binding site" evidence="6">
    <location>
        <position position="464"/>
    </location>
    <ligand>
        <name>Ca(2+)</name>
        <dbReference type="ChEBI" id="CHEBI:29108"/>
        <label>4</label>
    </ligand>
</feature>
<feature type="disulfide bond" evidence="7">
    <location>
        <begin position="96"/>
        <end position="123"/>
    </location>
</feature>
<dbReference type="GO" id="GO:0008270">
    <property type="term" value="F:zinc ion binding"/>
    <property type="evidence" value="ECO:0007669"/>
    <property type="project" value="InterPro"/>
</dbReference>
<dbReference type="GO" id="GO:0006508">
    <property type="term" value="P:proteolysis"/>
    <property type="evidence" value="ECO:0007669"/>
    <property type="project" value="UniProtKB-KW"/>
</dbReference>
<feature type="binding site" evidence="6">
    <location>
        <position position="417"/>
    </location>
    <ligand>
        <name>Ca(2+)</name>
        <dbReference type="ChEBI" id="CHEBI:29108"/>
        <label>5</label>
    </ligand>
</feature>
<dbReference type="FunFam" id="2.10.10.10:FF:000001">
    <property type="entry name" value="Fibronectin 1a isoform 1"/>
    <property type="match status" value="3"/>
</dbReference>
<dbReference type="PROSITE" id="PS51092">
    <property type="entry name" value="FN2_2"/>
    <property type="match status" value="3"/>
</dbReference>
<dbReference type="PROSITE" id="PS00023">
    <property type="entry name" value="FN2_1"/>
    <property type="match status" value="2"/>
</dbReference>
<feature type="binding site" evidence="6">
    <location>
        <position position="369"/>
    </location>
    <ligand>
        <name>Ca(2+)</name>
        <dbReference type="ChEBI" id="CHEBI:29108"/>
        <label>5</label>
    </ligand>
</feature>
<feature type="disulfide bond" evidence="7">
    <location>
        <begin position="82"/>
        <end position="108"/>
    </location>
</feature>
<dbReference type="SUPFAM" id="SSF57440">
    <property type="entry name" value="Kringle-like"/>
    <property type="match status" value="3"/>
</dbReference>
<dbReference type="InterPro" id="IPR000562">
    <property type="entry name" value="FN_type2_dom"/>
</dbReference>
<feature type="binding site" evidence="6">
    <location>
        <position position="262"/>
    </location>
    <ligand>
        <name>Zn(2+)</name>
        <dbReference type="ChEBI" id="CHEBI:29105"/>
        <label>2</label>
        <note>catalytic</note>
    </ligand>
</feature>
<feature type="domain" description="Fibronectin type-II" evidence="9">
    <location>
        <begin position="193"/>
        <end position="241"/>
    </location>
</feature>
<feature type="binding site" evidence="6">
    <location>
        <position position="322"/>
    </location>
    <ligand>
        <name>Ca(2+)</name>
        <dbReference type="ChEBI" id="CHEBI:29108"/>
        <label>4</label>
    </ligand>
</feature>
<reference evidence="10" key="2">
    <citation type="submission" date="2025-09" db="UniProtKB">
        <authorList>
            <consortium name="Ensembl"/>
        </authorList>
    </citation>
    <scope>IDENTIFICATION</scope>
</reference>
<dbReference type="Pfam" id="PF00040">
    <property type="entry name" value="fn2"/>
    <property type="match status" value="3"/>
</dbReference>
<feature type="binding site" evidence="6">
    <location>
        <position position="256"/>
    </location>
    <ligand>
        <name>Zn(2+)</name>
        <dbReference type="ChEBI" id="CHEBI:29105"/>
        <label>2</label>
        <note>catalytic</note>
    </ligand>
</feature>
<feature type="binding site" evidence="6">
    <location>
        <position position="324"/>
    </location>
    <ligand>
        <name>Ca(2+)</name>
        <dbReference type="ChEBI" id="CHEBI:29108"/>
        <label>5</label>
    </ligand>
</feature>
<dbReference type="InterPro" id="IPR018487">
    <property type="entry name" value="Hemopexin-like_repeat"/>
</dbReference>
<evidence type="ECO:0000256" key="4">
    <source>
        <dbReference type="ARBA" id="ARBA00022737"/>
    </source>
</evidence>
<dbReference type="InterPro" id="IPR051666">
    <property type="entry name" value="SP_Capacitation_Regulator"/>
</dbReference>
<dbReference type="CDD" id="cd00062">
    <property type="entry name" value="FN2"/>
    <property type="match status" value="3"/>
</dbReference>
<keyword evidence="11" id="KW-1185">Reference proteome</keyword>
<organism evidence="10 11">
    <name type="scientific">Eptatretus burgeri</name>
    <name type="common">Inshore hagfish</name>
    <dbReference type="NCBI Taxonomy" id="7764"/>
    <lineage>
        <taxon>Eukaryota</taxon>
        <taxon>Metazoa</taxon>
        <taxon>Chordata</taxon>
        <taxon>Craniata</taxon>
        <taxon>Vertebrata</taxon>
        <taxon>Cyclostomata</taxon>
        <taxon>Myxini</taxon>
        <taxon>Myxiniformes</taxon>
        <taxon>Myxinidae</taxon>
        <taxon>Eptatretinae</taxon>
        <taxon>Eptatretus</taxon>
    </lineage>
</organism>
<feature type="disulfide bond" evidence="7">
    <location>
        <begin position="140"/>
        <end position="166"/>
    </location>
</feature>
<feature type="binding site" evidence="6">
    <location>
        <position position="270"/>
    </location>
    <ligand>
        <name>Zn(2+)</name>
        <dbReference type="ChEBI" id="CHEBI:29105"/>
        <label>2</label>
        <note>catalytic</note>
    </ligand>
</feature>
<proteinExistence type="inferred from homology"/>
<dbReference type="InterPro" id="IPR036375">
    <property type="entry name" value="Hemopexin-like_dom_sf"/>
</dbReference>
<feature type="repeat" description="Hemopexin" evidence="8">
    <location>
        <begin position="411"/>
        <end position="459"/>
    </location>
</feature>
<feature type="disulfide bond" evidence="7">
    <location>
        <begin position="198"/>
        <end position="224"/>
    </location>
</feature>
<dbReference type="GO" id="GO:0008201">
    <property type="term" value="F:heparin binding"/>
    <property type="evidence" value="ECO:0007669"/>
    <property type="project" value="TreeGrafter"/>
</dbReference>
<feature type="repeat" description="Hemopexin" evidence="8">
    <location>
        <begin position="318"/>
        <end position="362"/>
    </location>
</feature>
<evidence type="ECO:0000313" key="11">
    <source>
        <dbReference type="Proteomes" id="UP000694388"/>
    </source>
</evidence>
<dbReference type="GO" id="GO:0031012">
    <property type="term" value="C:extracellular matrix"/>
    <property type="evidence" value="ECO:0007669"/>
    <property type="project" value="InterPro"/>
</dbReference>
<keyword evidence="3" id="KW-0964">Secreted</keyword>
<feature type="repeat" description="Hemopexin" evidence="8">
    <location>
        <begin position="363"/>
        <end position="409"/>
    </location>
</feature>
<keyword evidence="4" id="KW-0677">Repeat</keyword>
<dbReference type="PANTHER" id="PTHR22918:SF1">
    <property type="entry name" value="FIBRONECTIN TYPE-II DOMAIN-CONTAINING PROTEIN"/>
    <property type="match status" value="1"/>
</dbReference>
<comment type="subcellular location">
    <subcellularLocation>
        <location evidence="1">Secreted</location>
    </subcellularLocation>
</comment>
<dbReference type="GeneTree" id="ENSGT00940000159140"/>
<evidence type="ECO:0000256" key="6">
    <source>
        <dbReference type="PIRSR" id="PIRSR621190-2"/>
    </source>
</evidence>
<dbReference type="PRINTS" id="PR00013">
    <property type="entry name" value="FNTYPEII"/>
</dbReference>
<accession>A0A8C4Q7J2</accession>
<dbReference type="InterPro" id="IPR013806">
    <property type="entry name" value="Kringle-like"/>
</dbReference>
<comment type="similarity">
    <text evidence="2">Belongs to the seminal plasma protein family.</text>
</comment>
<dbReference type="GO" id="GO:0030574">
    <property type="term" value="P:collagen catabolic process"/>
    <property type="evidence" value="ECO:0007669"/>
    <property type="project" value="UniProtKB-KW"/>
</dbReference>
<dbReference type="InterPro" id="IPR000585">
    <property type="entry name" value="Hemopexin-like_dom"/>
</dbReference>
<evidence type="ECO:0000256" key="7">
    <source>
        <dbReference type="PROSITE-ProRule" id="PRU00479"/>
    </source>
</evidence>
<evidence type="ECO:0000256" key="5">
    <source>
        <dbReference type="ARBA" id="ARBA00023157"/>
    </source>
</evidence>
<protein>
    <recommendedName>
        <fullName evidence="9">Fibronectin type-II domain-containing protein</fullName>
    </recommendedName>
</protein>
<keyword evidence="6" id="KW-0479">Metal-binding</keyword>
<dbReference type="SMART" id="SM00120">
    <property type="entry name" value="HX"/>
    <property type="match status" value="4"/>
</dbReference>
<dbReference type="InterPro" id="IPR036943">
    <property type="entry name" value="FN_type2_sf"/>
</dbReference>
<feature type="disulfide bond" evidence="7">
    <location>
        <begin position="212"/>
        <end position="239"/>
    </location>
</feature>
<evidence type="ECO:0000256" key="1">
    <source>
        <dbReference type="ARBA" id="ARBA00004613"/>
    </source>
</evidence>
<evidence type="ECO:0000313" key="10">
    <source>
        <dbReference type="Ensembl" id="ENSEBUP00000011222.1"/>
    </source>
</evidence>
<dbReference type="CDD" id="cd00094">
    <property type="entry name" value="HX"/>
    <property type="match status" value="1"/>
</dbReference>
<feature type="disulfide bond" evidence="7">
    <location>
        <begin position="154"/>
        <end position="181"/>
    </location>
</feature>
<dbReference type="Pfam" id="PF00045">
    <property type="entry name" value="Hemopexin"/>
    <property type="match status" value="2"/>
</dbReference>
<feature type="domain" description="Fibronectin type-II" evidence="9">
    <location>
        <begin position="77"/>
        <end position="125"/>
    </location>
</feature>
<dbReference type="PROSITE" id="PS51642">
    <property type="entry name" value="HEMOPEXIN_2"/>
    <property type="match status" value="4"/>
</dbReference>
<sequence length="504" mass="56065">MSIVPLQIKSLAQGQPDVVIRFTESHGFEGVESDEVVDIVSLVLRDVEGENLEILFNERQFWSFGEGRVVKTRLGNAEGDFCMFPFTFEGQEFTSCTKAGRKDGLLWCATTDNYDRDRLYGYCPQEGLFTTGGNAEGKPCVFPFTYGARTYNICTTDGRSDQERWCATTDNYNTDLKYGFCPNSVLTTVGGNSGKSPCFFPFNFLGRSYNACTSAGRFDGKLWCSTTADYENDQKWGFCTSSGISLLLTAVHAFGHVLGLPHNTDPTSIMFPLYSYQRSFHLSRADINSLQAIFGIKAEEPAESPIQPEPPSDICRLSSKIDAIASLNNHTIIFVGKHYWNVSEAGQLPAGPSLVSSRWPSGPGQVQAAAEGQSQIGLLLFSGGNMWRFAGPSNESHFPEPISNLGLNLSSLRVDAALYIDSWKLLLLLDGELLWRYNMQQERMDPNAPEKIQDLFPQLPGNIDAAFEHGGYLYFVKGVRYWVFEGQVLMHEGFFISDWLGCDK</sequence>
<keyword evidence="6" id="KW-0106">Calcium</keyword>
<name>A0A8C4Q7J2_EPTBU</name>
<dbReference type="GO" id="GO:0048240">
    <property type="term" value="P:sperm capacitation"/>
    <property type="evidence" value="ECO:0007669"/>
    <property type="project" value="TreeGrafter"/>
</dbReference>
<feature type="domain" description="Fibronectin type-II" evidence="9">
    <location>
        <begin position="135"/>
        <end position="183"/>
    </location>
</feature>
<dbReference type="SUPFAM" id="SSF50923">
    <property type="entry name" value="Hemopexin-like domain"/>
    <property type="match status" value="1"/>
</dbReference>
<dbReference type="AlphaFoldDB" id="A0A8C4Q7J2"/>
<evidence type="ECO:0000256" key="3">
    <source>
        <dbReference type="ARBA" id="ARBA00022525"/>
    </source>
</evidence>
<evidence type="ECO:0000256" key="2">
    <source>
        <dbReference type="ARBA" id="ARBA00010011"/>
    </source>
</evidence>
<dbReference type="SUPFAM" id="SSF55486">
    <property type="entry name" value="Metalloproteases ('zincins'), catalytic domain"/>
    <property type="match status" value="1"/>
</dbReference>
<dbReference type="GO" id="GO:0009986">
    <property type="term" value="C:cell surface"/>
    <property type="evidence" value="ECO:0007669"/>
    <property type="project" value="TreeGrafter"/>
</dbReference>
<feature type="repeat" description="Hemopexin" evidence="8">
    <location>
        <begin position="460"/>
        <end position="502"/>
    </location>
</feature>
<dbReference type="SMART" id="SM00059">
    <property type="entry name" value="FN2"/>
    <property type="match status" value="3"/>
</dbReference>
<dbReference type="Gene3D" id="2.110.10.10">
    <property type="entry name" value="Hemopexin-like domain"/>
    <property type="match status" value="1"/>
</dbReference>